<sequence length="82" mass="9504">MNSARITSCNKVQLEIMTIFPNFDWNITYTRSDMDANVICGYGTARCQRKCKGKEAKIGKCPNANWCCLKRWHPNLLKIVKY</sequence>
<evidence type="ECO:0000313" key="1">
    <source>
        <dbReference type="Proteomes" id="UP001652624"/>
    </source>
</evidence>
<gene>
    <name evidence="2" type="primary">LOC107522217</name>
</gene>
<reference evidence="2" key="2">
    <citation type="submission" date="2025-08" db="UniProtKB">
        <authorList>
            <consortium name="RefSeq"/>
        </authorList>
    </citation>
    <scope>IDENTIFICATION</scope>
</reference>
<evidence type="ECO:0000313" key="2">
    <source>
        <dbReference type="RefSeq" id="XP_016041083.1"/>
    </source>
</evidence>
<dbReference type="OrthoDB" id="9628817at2759"/>
<proteinExistence type="predicted"/>
<organism evidence="1 2">
    <name type="scientific">Erinaceus europaeus</name>
    <name type="common">Western European hedgehog</name>
    <dbReference type="NCBI Taxonomy" id="9365"/>
    <lineage>
        <taxon>Eukaryota</taxon>
        <taxon>Metazoa</taxon>
        <taxon>Chordata</taxon>
        <taxon>Craniata</taxon>
        <taxon>Vertebrata</taxon>
        <taxon>Euteleostomi</taxon>
        <taxon>Mammalia</taxon>
        <taxon>Eutheria</taxon>
        <taxon>Laurasiatheria</taxon>
        <taxon>Eulipotyphla</taxon>
        <taxon>Erinaceidae</taxon>
        <taxon>Erinaceinae</taxon>
        <taxon>Erinaceus</taxon>
    </lineage>
</organism>
<dbReference type="GeneID" id="107522217"/>
<protein>
    <submittedName>
        <fullName evidence="2">Beta-defensin 104A-like</fullName>
    </submittedName>
</protein>
<accession>A0A1S3W3M4</accession>
<keyword evidence="1" id="KW-1185">Reference proteome</keyword>
<dbReference type="AlphaFoldDB" id="A0A1S3W3M4"/>
<name>A0A1S3W3M4_ERIEU</name>
<reference evidence="1" key="1">
    <citation type="submission" date="2025-05" db="UniProtKB">
        <authorList>
            <consortium name="RefSeq"/>
        </authorList>
    </citation>
    <scope>NUCLEOTIDE SEQUENCE [LARGE SCALE GENOMIC DNA]</scope>
</reference>
<dbReference type="InParanoid" id="A0A1S3W3M4"/>
<dbReference type="Proteomes" id="UP001652624">
    <property type="component" value="Chromosome 2"/>
</dbReference>
<dbReference type="STRING" id="9365.ENSEEUP00000011940"/>
<dbReference type="RefSeq" id="XP_016041083.1">
    <property type="nucleotide sequence ID" value="XM_016185597.1"/>
</dbReference>